<organism evidence="4 5">
    <name type="scientific">Amphiprion percula</name>
    <name type="common">Orange clownfish</name>
    <name type="synonym">Lutjanus percula</name>
    <dbReference type="NCBI Taxonomy" id="161767"/>
    <lineage>
        <taxon>Eukaryota</taxon>
        <taxon>Metazoa</taxon>
        <taxon>Chordata</taxon>
        <taxon>Craniata</taxon>
        <taxon>Vertebrata</taxon>
        <taxon>Euteleostomi</taxon>
        <taxon>Actinopterygii</taxon>
        <taxon>Neopterygii</taxon>
        <taxon>Teleostei</taxon>
        <taxon>Neoteleostei</taxon>
        <taxon>Acanthomorphata</taxon>
        <taxon>Ovalentaria</taxon>
        <taxon>Pomacentridae</taxon>
        <taxon>Amphiprion</taxon>
    </lineage>
</organism>
<dbReference type="GO" id="GO:0006955">
    <property type="term" value="P:immune response"/>
    <property type="evidence" value="ECO:0007669"/>
    <property type="project" value="InterPro"/>
</dbReference>
<feature type="chain" id="PRO_5018088175" description="Chemokine interleukin-8-like domain-containing protein" evidence="2">
    <location>
        <begin position="24"/>
        <end position="107"/>
    </location>
</feature>
<feature type="domain" description="Chemokine interleukin-8-like" evidence="3">
    <location>
        <begin position="39"/>
        <end position="97"/>
    </location>
</feature>
<dbReference type="GeneTree" id="ENSGT00940000177288"/>
<dbReference type="InterPro" id="IPR001811">
    <property type="entry name" value="Chemokine_IL8-like_dom"/>
</dbReference>
<dbReference type="Pfam" id="PF00048">
    <property type="entry name" value="IL8"/>
    <property type="match status" value="1"/>
</dbReference>
<dbReference type="InterPro" id="IPR036048">
    <property type="entry name" value="Interleukin_8-like_sf"/>
</dbReference>
<sequence>MPFSSFGLMRFAILLLLCSQGCPQCFRPRQRNLGHVQVSCCPKVGNGTIDEPVNECFEQKETTFPHCRVHAFIFTKGTKSWCVDPKVWWLQQRLRRLQSRGICCQIL</sequence>
<dbReference type="SUPFAM" id="SSF54117">
    <property type="entry name" value="Interleukin 8-like chemokines"/>
    <property type="match status" value="1"/>
</dbReference>
<reference evidence="4" key="2">
    <citation type="submission" date="2025-08" db="UniProtKB">
        <authorList>
            <consortium name="Ensembl"/>
        </authorList>
    </citation>
    <scope>IDENTIFICATION</scope>
</reference>
<name>A0A3P8TQ09_AMPPE</name>
<keyword evidence="5" id="KW-1185">Reference proteome</keyword>
<dbReference type="GO" id="GO:0005615">
    <property type="term" value="C:extracellular space"/>
    <property type="evidence" value="ECO:0007669"/>
    <property type="project" value="UniProtKB-KW"/>
</dbReference>
<reference evidence="4 5" key="1">
    <citation type="submission" date="2018-03" db="EMBL/GenBank/DDBJ databases">
        <title>Finding Nemo's genes: A chromosome-scale reference assembly of the genome of the orange clownfish Amphiprion percula.</title>
        <authorList>
            <person name="Lehmann R."/>
        </authorList>
    </citation>
    <scope>NUCLEOTIDE SEQUENCE</scope>
</reference>
<evidence type="ECO:0000313" key="4">
    <source>
        <dbReference type="Ensembl" id="ENSAPEP00000027109.1"/>
    </source>
</evidence>
<dbReference type="Proteomes" id="UP000265080">
    <property type="component" value="Chromosome 19"/>
</dbReference>
<dbReference type="OMA" id="VHAFIFT"/>
<feature type="signal peptide" evidence="2">
    <location>
        <begin position="1"/>
        <end position="23"/>
    </location>
</feature>
<evidence type="ECO:0000259" key="3">
    <source>
        <dbReference type="Pfam" id="PF00048"/>
    </source>
</evidence>
<keyword evidence="2" id="KW-0732">Signal</keyword>
<dbReference type="AlphaFoldDB" id="A0A3P8TQ09"/>
<reference evidence="4" key="3">
    <citation type="submission" date="2025-09" db="UniProtKB">
        <authorList>
            <consortium name="Ensembl"/>
        </authorList>
    </citation>
    <scope>IDENTIFICATION</scope>
</reference>
<proteinExistence type="predicted"/>
<keyword evidence="1" id="KW-0202">Cytokine</keyword>
<protein>
    <recommendedName>
        <fullName evidence="3">Chemokine interleukin-8-like domain-containing protein</fullName>
    </recommendedName>
</protein>
<dbReference type="GO" id="GO:0008009">
    <property type="term" value="F:chemokine activity"/>
    <property type="evidence" value="ECO:0007669"/>
    <property type="project" value="InterPro"/>
</dbReference>
<accession>A0A3P8TQ09</accession>
<evidence type="ECO:0000256" key="1">
    <source>
        <dbReference type="ARBA" id="ARBA00022514"/>
    </source>
</evidence>
<evidence type="ECO:0000313" key="5">
    <source>
        <dbReference type="Proteomes" id="UP000265080"/>
    </source>
</evidence>
<dbReference type="Gene3D" id="2.40.50.40">
    <property type="match status" value="1"/>
</dbReference>
<evidence type="ECO:0000256" key="2">
    <source>
        <dbReference type="SAM" id="SignalP"/>
    </source>
</evidence>
<dbReference type="Ensembl" id="ENSAPET00000027831.1">
    <property type="protein sequence ID" value="ENSAPEP00000027109.1"/>
    <property type="gene ID" value="ENSAPEG00000019274.1"/>
</dbReference>